<protein>
    <recommendedName>
        <fullName evidence="3">Exonuclease domain-containing protein</fullName>
    </recommendedName>
</protein>
<dbReference type="SUPFAM" id="SSF53098">
    <property type="entry name" value="Ribonuclease H-like"/>
    <property type="match status" value="1"/>
</dbReference>
<organism evidence="1 2">
    <name type="scientific">Orbilia javanica</name>
    <dbReference type="NCBI Taxonomy" id="47235"/>
    <lineage>
        <taxon>Eukaryota</taxon>
        <taxon>Fungi</taxon>
        <taxon>Dikarya</taxon>
        <taxon>Ascomycota</taxon>
        <taxon>Pezizomycotina</taxon>
        <taxon>Orbiliomycetes</taxon>
        <taxon>Orbiliales</taxon>
        <taxon>Orbiliaceae</taxon>
        <taxon>Orbilia</taxon>
    </lineage>
</organism>
<keyword evidence="2" id="KW-1185">Reference proteome</keyword>
<proteinExistence type="predicted"/>
<evidence type="ECO:0008006" key="3">
    <source>
        <dbReference type="Google" id="ProtNLM"/>
    </source>
</evidence>
<dbReference type="PANTHER" id="PTHR28083:SF1">
    <property type="entry name" value="GOOD FOR FULL DBP5 ACTIVITY PROTEIN 2"/>
    <property type="match status" value="1"/>
</dbReference>
<dbReference type="GO" id="GO:0005634">
    <property type="term" value="C:nucleus"/>
    <property type="evidence" value="ECO:0007669"/>
    <property type="project" value="TreeGrafter"/>
</dbReference>
<comment type="caution">
    <text evidence="1">The sequence shown here is derived from an EMBL/GenBank/DDBJ whole genome shotgun (WGS) entry which is preliminary data.</text>
</comment>
<sequence length="247" mass="27942">MDPVNINVSQDQVETLQMLLGIDGSSEAPPPDSDRQDAIIVAIDVENAPRITKDDSPETVNAQIGFAILDTKDLSNSTAPADIKTYNFVMGNLEYYRRVSPDLLFGESFNLTKKEITQKIIDLIPKSRNIVLVGHDIKADLRAGHALHRLLTLFGIPFRNLHCAGNDANFTLRLLLLLAIHPLENKCLSACQEEMLTKLRQISHAPLPRLNPHSSNLTVDLRWQARRERRKRKVQARLQTLRERLEM</sequence>
<accession>A0AAN8N2D5</accession>
<dbReference type="InterPro" id="IPR040151">
    <property type="entry name" value="Gfd2/YDR514C-like"/>
</dbReference>
<dbReference type="PANTHER" id="PTHR28083">
    <property type="entry name" value="GOOD FOR FULL DBP5 ACTIVITY PROTEIN 2"/>
    <property type="match status" value="1"/>
</dbReference>
<dbReference type="EMBL" id="JAVHNR010000004">
    <property type="protein sequence ID" value="KAK6345194.1"/>
    <property type="molecule type" value="Genomic_DNA"/>
</dbReference>
<name>A0AAN8N2D5_9PEZI</name>
<dbReference type="Proteomes" id="UP001313282">
    <property type="component" value="Unassembled WGS sequence"/>
</dbReference>
<dbReference type="AlphaFoldDB" id="A0AAN8N2D5"/>
<evidence type="ECO:0000313" key="2">
    <source>
        <dbReference type="Proteomes" id="UP001313282"/>
    </source>
</evidence>
<gene>
    <name evidence="1" type="ORF">TWF718_007120</name>
</gene>
<dbReference type="InterPro" id="IPR012337">
    <property type="entry name" value="RNaseH-like_sf"/>
</dbReference>
<evidence type="ECO:0000313" key="1">
    <source>
        <dbReference type="EMBL" id="KAK6345194.1"/>
    </source>
</evidence>
<reference evidence="1 2" key="1">
    <citation type="submission" date="2019-10" db="EMBL/GenBank/DDBJ databases">
        <authorList>
            <person name="Palmer J.M."/>
        </authorList>
    </citation>
    <scope>NUCLEOTIDE SEQUENCE [LARGE SCALE GENOMIC DNA]</scope>
    <source>
        <strain evidence="1 2">TWF718</strain>
    </source>
</reference>